<dbReference type="InterPro" id="IPR014039">
    <property type="entry name" value="Transl_elong_EFTs/EF1B_dimer"/>
</dbReference>
<reference evidence="8" key="1">
    <citation type="submission" date="2017-09" db="EMBL/GenBank/DDBJ databases">
        <title>Depth-based differentiation of microbial function through sediment-hosted aquifers and enrichment of novel symbionts in the deep terrestrial subsurface.</title>
        <authorList>
            <person name="Probst A.J."/>
            <person name="Ladd B."/>
            <person name="Jarett J.K."/>
            <person name="Geller-Mcgrath D.E."/>
            <person name="Sieber C.M.K."/>
            <person name="Emerson J.B."/>
            <person name="Anantharaman K."/>
            <person name="Thomas B.C."/>
            <person name="Malmstrom R."/>
            <person name="Stieglmeier M."/>
            <person name="Klingl A."/>
            <person name="Woyke T."/>
            <person name="Ryan C.M."/>
            <person name="Banfield J.F."/>
        </authorList>
    </citation>
    <scope>NUCLEOTIDE SEQUENCE [LARGE SCALE GENOMIC DNA]</scope>
</reference>
<dbReference type="EMBL" id="PEZI01000074">
    <property type="protein sequence ID" value="PIS14271.1"/>
    <property type="molecule type" value="Genomic_DNA"/>
</dbReference>
<accession>A0A2H0WNQ9</accession>
<dbReference type="GO" id="GO:0003746">
    <property type="term" value="F:translation elongation factor activity"/>
    <property type="evidence" value="ECO:0007669"/>
    <property type="project" value="UniProtKB-UniRule"/>
</dbReference>
<dbReference type="SUPFAM" id="SSF46934">
    <property type="entry name" value="UBA-like"/>
    <property type="match status" value="1"/>
</dbReference>
<evidence type="ECO:0000256" key="3">
    <source>
        <dbReference type="ARBA" id="ARBA00022768"/>
    </source>
</evidence>
<comment type="function">
    <text evidence="5">Associates with the EF-Tu.GDP complex and induces the exchange of GDP to GTP. It remains bound to the aminoacyl-tRNA.EF-Tu.GTP complex up to the GTP hydrolysis stage on the ribosome.</text>
</comment>
<dbReference type="Gene3D" id="1.10.8.10">
    <property type="entry name" value="DNA helicase RuvA subunit, C-terminal domain"/>
    <property type="match status" value="1"/>
</dbReference>
<dbReference type="SUPFAM" id="SSF54713">
    <property type="entry name" value="Elongation factor Ts (EF-Ts), dimerisation domain"/>
    <property type="match status" value="1"/>
</dbReference>
<dbReference type="PANTHER" id="PTHR11741">
    <property type="entry name" value="ELONGATION FACTOR TS"/>
    <property type="match status" value="1"/>
</dbReference>
<evidence type="ECO:0000256" key="4">
    <source>
        <dbReference type="ARBA" id="ARBA00022917"/>
    </source>
</evidence>
<name>A0A2H0WNQ9_9BACT</name>
<dbReference type="PANTHER" id="PTHR11741:SF0">
    <property type="entry name" value="ELONGATION FACTOR TS, MITOCHONDRIAL"/>
    <property type="match status" value="1"/>
</dbReference>
<dbReference type="CDD" id="cd14275">
    <property type="entry name" value="UBA_EF-Ts"/>
    <property type="match status" value="1"/>
</dbReference>
<keyword evidence="5" id="KW-0963">Cytoplasm</keyword>
<dbReference type="Pfam" id="PF00889">
    <property type="entry name" value="EF_TS"/>
    <property type="match status" value="1"/>
</dbReference>
<dbReference type="InterPro" id="IPR036402">
    <property type="entry name" value="EF-Ts_dimer_sf"/>
</dbReference>
<sequence>MNISTEQIKVLREKIGAGVLECRKALVEAEGDEKKALQILQKKGLEVAEKKKERETKQGIIEAYTHCGGKVVGVVELLCETDFVARNEDFKSLVHELAMQVAAMAPKNVEELLKQEYIRDASKTVGDLVTELIAKIRENIKVNRIARFELGE</sequence>
<dbReference type="InterPro" id="IPR001816">
    <property type="entry name" value="Transl_elong_EFTs/EF1B"/>
</dbReference>
<keyword evidence="3 5" id="KW-0251">Elongation factor</keyword>
<comment type="caution">
    <text evidence="7">The sequence shown here is derived from an EMBL/GenBank/DDBJ whole genome shotgun (WGS) entry which is preliminary data.</text>
</comment>
<dbReference type="FunFam" id="1.10.8.10:FF:000001">
    <property type="entry name" value="Elongation factor Ts"/>
    <property type="match status" value="1"/>
</dbReference>
<proteinExistence type="inferred from homology"/>
<dbReference type="GO" id="GO:0005737">
    <property type="term" value="C:cytoplasm"/>
    <property type="evidence" value="ECO:0007669"/>
    <property type="project" value="UniProtKB-SubCell"/>
</dbReference>
<dbReference type="Gene3D" id="3.30.479.20">
    <property type="entry name" value="Elongation factor Ts, dimerisation domain"/>
    <property type="match status" value="1"/>
</dbReference>
<evidence type="ECO:0000313" key="8">
    <source>
        <dbReference type="Proteomes" id="UP000230775"/>
    </source>
</evidence>
<comment type="similarity">
    <text evidence="1 5">Belongs to the EF-Ts family.</text>
</comment>
<dbReference type="NCBIfam" id="TIGR00116">
    <property type="entry name" value="tsf"/>
    <property type="match status" value="1"/>
</dbReference>
<evidence type="ECO:0000256" key="2">
    <source>
        <dbReference type="ARBA" id="ARBA00016956"/>
    </source>
</evidence>
<dbReference type="Proteomes" id="UP000230775">
    <property type="component" value="Unassembled WGS sequence"/>
</dbReference>
<keyword evidence="4 5" id="KW-0648">Protein biosynthesis</keyword>
<evidence type="ECO:0000256" key="5">
    <source>
        <dbReference type="HAMAP-Rule" id="MF_00050"/>
    </source>
</evidence>
<feature type="region of interest" description="Involved in Mg(2+) ion dislocation from EF-Tu" evidence="5">
    <location>
        <begin position="81"/>
        <end position="84"/>
    </location>
</feature>
<comment type="subcellular location">
    <subcellularLocation>
        <location evidence="5">Cytoplasm</location>
    </subcellularLocation>
</comment>
<dbReference type="AlphaFoldDB" id="A0A2H0WNQ9"/>
<dbReference type="HAMAP" id="MF_00050">
    <property type="entry name" value="EF_Ts"/>
    <property type="match status" value="1"/>
</dbReference>
<evidence type="ECO:0000259" key="6">
    <source>
        <dbReference type="Pfam" id="PF00889"/>
    </source>
</evidence>
<evidence type="ECO:0000256" key="1">
    <source>
        <dbReference type="ARBA" id="ARBA00005532"/>
    </source>
</evidence>
<organism evidence="7 8">
    <name type="scientific">Candidatus Shapirobacteria bacterium CG09_land_8_20_14_0_10_39_12</name>
    <dbReference type="NCBI Taxonomy" id="1974885"/>
    <lineage>
        <taxon>Bacteria</taxon>
        <taxon>Candidatus Shapironibacteriota</taxon>
    </lineage>
</organism>
<protein>
    <recommendedName>
        <fullName evidence="2 5">Elongation factor Ts</fullName>
        <shortName evidence="5">EF-Ts</shortName>
    </recommendedName>
</protein>
<evidence type="ECO:0000313" key="7">
    <source>
        <dbReference type="EMBL" id="PIS14271.1"/>
    </source>
</evidence>
<gene>
    <name evidence="5 7" type="primary">tsf</name>
    <name evidence="7" type="ORF">COT64_03565</name>
</gene>
<feature type="domain" description="Translation elongation factor EFTs/EF1B dimerisation" evidence="6">
    <location>
        <begin position="74"/>
        <end position="149"/>
    </location>
</feature>
<dbReference type="InterPro" id="IPR009060">
    <property type="entry name" value="UBA-like_sf"/>
</dbReference>